<organism evidence="2 3">
    <name type="scientific">Paenimyroides ceti</name>
    <dbReference type="NCBI Taxonomy" id="395087"/>
    <lineage>
        <taxon>Bacteria</taxon>
        <taxon>Pseudomonadati</taxon>
        <taxon>Bacteroidota</taxon>
        <taxon>Flavobacteriia</taxon>
        <taxon>Flavobacteriales</taxon>
        <taxon>Flavobacteriaceae</taxon>
        <taxon>Paenimyroides</taxon>
    </lineage>
</organism>
<dbReference type="SUPFAM" id="SSF56925">
    <property type="entry name" value="OMPA-like"/>
    <property type="match status" value="1"/>
</dbReference>
<reference evidence="3" key="1">
    <citation type="journal article" date="2019" name="Int. J. Syst. Evol. Microbiol.">
        <title>The Global Catalogue of Microorganisms (GCM) 10K type strain sequencing project: providing services to taxonomists for standard genome sequencing and annotation.</title>
        <authorList>
            <consortium name="The Broad Institute Genomics Platform"/>
            <consortium name="The Broad Institute Genome Sequencing Center for Infectious Disease"/>
            <person name="Wu L."/>
            <person name="Ma J."/>
        </authorList>
    </citation>
    <scope>NUCLEOTIDE SEQUENCE [LARGE SCALE GENOMIC DNA]</scope>
    <source>
        <strain evidence="3">CECT 7184</strain>
    </source>
</reference>
<dbReference type="RefSeq" id="WP_290362971.1">
    <property type="nucleotide sequence ID" value="NZ_JAUFQU010000001.1"/>
</dbReference>
<feature type="signal peptide" evidence="1">
    <location>
        <begin position="1"/>
        <end position="26"/>
    </location>
</feature>
<evidence type="ECO:0000313" key="2">
    <source>
        <dbReference type="EMBL" id="MDN3706922.1"/>
    </source>
</evidence>
<accession>A0ABT8CR01</accession>
<dbReference type="EMBL" id="JAUFQU010000001">
    <property type="protein sequence ID" value="MDN3706922.1"/>
    <property type="molecule type" value="Genomic_DNA"/>
</dbReference>
<keyword evidence="1" id="KW-0732">Signal</keyword>
<evidence type="ECO:0000256" key="1">
    <source>
        <dbReference type="SAM" id="SignalP"/>
    </source>
</evidence>
<dbReference type="InterPro" id="IPR011250">
    <property type="entry name" value="OMP/PagP_B-barrel"/>
</dbReference>
<proteinExistence type="predicted"/>
<comment type="caution">
    <text evidence="2">The sequence shown here is derived from an EMBL/GenBank/DDBJ whole genome shotgun (WGS) entry which is preliminary data.</text>
</comment>
<sequence length="214" mass="23715">MKTIKRNLFTVALLTVTLLSSFSSEAQILTKKQRYLGDYKWRVGIGVNMMDFNFNKSDLPEGAETVLMAIPSRFYIGTEVAKNLSIEASFAMNEVKKDNYTSGVLVTDDKTIYVLDGSLVYSIGGLFNIPYVDPYAKAGVGYLGFGDSNYTSVSFGGGLNFYLKDFGIGKDYRYPTEKWYSRFGINVEAVGRKNITNSGPGSHMQASAGVFYIF</sequence>
<evidence type="ECO:0000313" key="3">
    <source>
        <dbReference type="Proteomes" id="UP001242368"/>
    </source>
</evidence>
<protein>
    <recommendedName>
        <fullName evidence="4">Outer membrane protein beta-barrel domain-containing protein</fullName>
    </recommendedName>
</protein>
<evidence type="ECO:0008006" key="4">
    <source>
        <dbReference type="Google" id="ProtNLM"/>
    </source>
</evidence>
<dbReference type="Gene3D" id="2.40.160.20">
    <property type="match status" value="1"/>
</dbReference>
<feature type="chain" id="PRO_5046627382" description="Outer membrane protein beta-barrel domain-containing protein" evidence="1">
    <location>
        <begin position="27"/>
        <end position="214"/>
    </location>
</feature>
<dbReference type="Proteomes" id="UP001242368">
    <property type="component" value="Unassembled WGS sequence"/>
</dbReference>
<keyword evidence="3" id="KW-1185">Reference proteome</keyword>
<name>A0ABT8CR01_9FLAO</name>
<gene>
    <name evidence="2" type="ORF">QW060_07220</name>
</gene>